<feature type="region of interest" description="Disordered" evidence="1">
    <location>
        <begin position="1"/>
        <end position="41"/>
    </location>
</feature>
<proteinExistence type="predicted"/>
<dbReference type="AlphaFoldDB" id="A0A9Q3GSY9"/>
<feature type="compositionally biased region" description="Basic and acidic residues" evidence="1">
    <location>
        <begin position="1"/>
        <end position="12"/>
    </location>
</feature>
<organism evidence="2 3">
    <name type="scientific">Austropuccinia psidii MF-1</name>
    <dbReference type="NCBI Taxonomy" id="1389203"/>
    <lineage>
        <taxon>Eukaryota</taxon>
        <taxon>Fungi</taxon>
        <taxon>Dikarya</taxon>
        <taxon>Basidiomycota</taxon>
        <taxon>Pucciniomycotina</taxon>
        <taxon>Pucciniomycetes</taxon>
        <taxon>Pucciniales</taxon>
        <taxon>Sphaerophragmiaceae</taxon>
        <taxon>Austropuccinia</taxon>
    </lineage>
</organism>
<gene>
    <name evidence="2" type="ORF">O181_018451</name>
</gene>
<evidence type="ECO:0000256" key="1">
    <source>
        <dbReference type="SAM" id="MobiDB-lite"/>
    </source>
</evidence>
<protein>
    <submittedName>
        <fullName evidence="2">Uncharacterized protein</fullName>
    </submittedName>
</protein>
<dbReference type="OrthoDB" id="2516665at2759"/>
<evidence type="ECO:0000313" key="3">
    <source>
        <dbReference type="Proteomes" id="UP000765509"/>
    </source>
</evidence>
<reference evidence="2" key="1">
    <citation type="submission" date="2021-03" db="EMBL/GenBank/DDBJ databases">
        <title>Draft genome sequence of rust myrtle Austropuccinia psidii MF-1, a brazilian biotype.</title>
        <authorList>
            <person name="Quecine M.C."/>
            <person name="Pachon D.M.R."/>
            <person name="Bonatelli M.L."/>
            <person name="Correr F.H."/>
            <person name="Franceschini L.M."/>
            <person name="Leite T.F."/>
            <person name="Margarido G.R.A."/>
            <person name="Almeida C.A."/>
            <person name="Ferrarezi J.A."/>
            <person name="Labate C.A."/>
        </authorList>
    </citation>
    <scope>NUCLEOTIDE SEQUENCE</scope>
    <source>
        <strain evidence="2">MF-1</strain>
    </source>
</reference>
<accession>A0A9Q3GSY9</accession>
<dbReference type="EMBL" id="AVOT02005302">
    <property type="protein sequence ID" value="MBW0478736.1"/>
    <property type="molecule type" value="Genomic_DNA"/>
</dbReference>
<feature type="compositionally biased region" description="Acidic residues" evidence="1">
    <location>
        <begin position="13"/>
        <end position="26"/>
    </location>
</feature>
<dbReference type="Proteomes" id="UP000765509">
    <property type="component" value="Unassembled WGS sequence"/>
</dbReference>
<sequence>MPDGLSRRQKGENEDEGEKDDVDEEGEWSKTHPGFFLKEGNTRKVGKLSRNKIRNNKIPIKQEGFGKHVQEYLSSLKNSQSIGKEFLRRIKRRSVSFYLEEGKLKEEIQRIHK</sequence>
<evidence type="ECO:0000313" key="2">
    <source>
        <dbReference type="EMBL" id="MBW0478736.1"/>
    </source>
</evidence>
<keyword evidence="3" id="KW-1185">Reference proteome</keyword>
<name>A0A9Q3GSY9_9BASI</name>
<comment type="caution">
    <text evidence="2">The sequence shown here is derived from an EMBL/GenBank/DDBJ whole genome shotgun (WGS) entry which is preliminary data.</text>
</comment>